<evidence type="ECO:0000313" key="3">
    <source>
        <dbReference type="EMBL" id="ACM21584.1"/>
    </source>
</evidence>
<evidence type="ECO:0000259" key="2">
    <source>
        <dbReference type="Pfam" id="PF01370"/>
    </source>
</evidence>
<dbReference type="STRING" id="316067.Geob_3241"/>
<proteinExistence type="inferred from homology"/>
<sequence>MSFQAKDLKMRETLPDHLGLVEWFRPGEFSRVEKVLSMMKKIGIGRLRTGVSWADWYTSAGTSWYEWLMPRLAAEVEILPCFLYTPPSIGIEQKTSSPPVCNKDYADFLDLFTSRFGRFYEYVELWNEPNNLSEWDWTLDPHWTKFGEMIGGAAYWMKQRGKKTILGGMSPVDGHWLCRMFELGVMEYIDIVGIHGFPDIFDYTWKGWDRNIVMVREVLESKGSSCRIWVTEAGFSTWQYDELKQMGVFLEFLQAPADRIYWYGADDLDPALAAVNRFHLDEREYSFGLRKADGTPKLLCRLLENGGVTAVRQVTEGFPATTSYLGEKQKGVLITGGAGFIGTNLADRLLAAGERVIIYDNLSRPGVEKNLFWLQEKYGDRLDVRIADIRNSLLLEQAVSEAKNVFHFSAQVAVTTSIENPAADFAVNAAGAFALLEAIRKAPAPPTLLFTSTNKVYGAMEGMQLQKNNQRYEPVDRSLQSFGMGEDVPLNFLSPYGCSKGCVDQYVLDYAHTYGIAAAVFRMSCIYGPHQFGTEDQGWVAHFAIQTLCNNPISLYGDGCQVRDLLFVEDLVDAFLLARQLMPEIKGQAFNIGGGPERSTSLLELLQLLQEIHGDLPSVSFGNWRTGDQRYYISDIRKFSAVSGWEPRHSVEEGVKKLYHWLSASLTTGKRNLSRDYPHPPLYPSAAVEAMT</sequence>
<dbReference type="Pfam" id="PF01370">
    <property type="entry name" value="Epimerase"/>
    <property type="match status" value="1"/>
</dbReference>
<dbReference type="SUPFAM" id="SSF51735">
    <property type="entry name" value="NAD(P)-binding Rossmann-fold domains"/>
    <property type="match status" value="1"/>
</dbReference>
<keyword evidence="4" id="KW-1185">Reference proteome</keyword>
<reference evidence="3 4" key="1">
    <citation type="submission" date="2009-01" db="EMBL/GenBank/DDBJ databases">
        <title>Complete sequence of Geobacter sp. FRC-32.</title>
        <authorList>
            <consortium name="US DOE Joint Genome Institute"/>
            <person name="Lucas S."/>
            <person name="Copeland A."/>
            <person name="Lapidus A."/>
            <person name="Glavina del Rio T."/>
            <person name="Dalin E."/>
            <person name="Tice H."/>
            <person name="Bruce D."/>
            <person name="Goodwin L."/>
            <person name="Pitluck S."/>
            <person name="Saunders E."/>
            <person name="Brettin T."/>
            <person name="Detter J.C."/>
            <person name="Han C."/>
            <person name="Larimer F."/>
            <person name="Land M."/>
            <person name="Hauser L."/>
            <person name="Kyrpides N."/>
            <person name="Ovchinnikova G."/>
            <person name="Kostka J."/>
            <person name="Richardson P."/>
        </authorList>
    </citation>
    <scope>NUCLEOTIDE SEQUENCE [LARGE SCALE GENOMIC DNA]</scope>
    <source>
        <strain evidence="4">DSM 22248 / JCM 15807 / FRC-32</strain>
    </source>
</reference>
<dbReference type="RefSeq" id="WP_012648312.1">
    <property type="nucleotide sequence ID" value="NC_011979.1"/>
</dbReference>
<accession>B9M4C9</accession>
<organism evidence="3 4">
    <name type="scientific">Geotalea daltonii (strain DSM 22248 / JCM 15807 / FRC-32)</name>
    <name type="common">Geobacter daltonii</name>
    <dbReference type="NCBI Taxonomy" id="316067"/>
    <lineage>
        <taxon>Bacteria</taxon>
        <taxon>Pseudomonadati</taxon>
        <taxon>Thermodesulfobacteriota</taxon>
        <taxon>Desulfuromonadia</taxon>
        <taxon>Geobacterales</taxon>
        <taxon>Geobacteraceae</taxon>
        <taxon>Geotalea</taxon>
    </lineage>
</organism>
<dbReference type="SUPFAM" id="SSF51445">
    <property type="entry name" value="(Trans)glycosidases"/>
    <property type="match status" value="1"/>
</dbReference>
<dbReference type="eggNOG" id="COG0451">
    <property type="taxonomic scope" value="Bacteria"/>
</dbReference>
<dbReference type="Gene3D" id="3.40.50.720">
    <property type="entry name" value="NAD(P)-binding Rossmann-like Domain"/>
    <property type="match status" value="1"/>
</dbReference>
<dbReference type="PANTHER" id="PTHR43000">
    <property type="entry name" value="DTDP-D-GLUCOSE 4,6-DEHYDRATASE-RELATED"/>
    <property type="match status" value="1"/>
</dbReference>
<dbReference type="EMBL" id="CP001390">
    <property type="protein sequence ID" value="ACM21584.1"/>
    <property type="molecule type" value="Genomic_DNA"/>
</dbReference>
<feature type="domain" description="NAD-dependent epimerase/dehydratase" evidence="2">
    <location>
        <begin position="332"/>
        <end position="593"/>
    </location>
</feature>
<dbReference type="InterPro" id="IPR017853">
    <property type="entry name" value="GH"/>
</dbReference>
<dbReference type="InterPro" id="IPR036291">
    <property type="entry name" value="NAD(P)-bd_dom_sf"/>
</dbReference>
<comment type="similarity">
    <text evidence="1">Belongs to the NAD(P)-dependent epimerase/dehydratase family.</text>
</comment>
<protein>
    <submittedName>
        <fullName evidence="3">NAD-dependent nucleoside-5'-diphosphate-sugar epimerase/dehydratase</fullName>
    </submittedName>
</protein>
<dbReference type="InterPro" id="IPR001509">
    <property type="entry name" value="Epimerase_deHydtase"/>
</dbReference>
<evidence type="ECO:0000256" key="1">
    <source>
        <dbReference type="ARBA" id="ARBA00007637"/>
    </source>
</evidence>
<dbReference type="HOGENOM" id="CLU_409308_0_0_7"/>
<dbReference type="KEGG" id="geo:Geob_3241"/>
<dbReference type="AlphaFoldDB" id="B9M4C9"/>
<evidence type="ECO:0000313" key="4">
    <source>
        <dbReference type="Proteomes" id="UP000007721"/>
    </source>
</evidence>
<dbReference type="Proteomes" id="UP000007721">
    <property type="component" value="Chromosome"/>
</dbReference>
<name>B9M4C9_GEODF</name>
<gene>
    <name evidence="3" type="ordered locus">Geob_3241</name>
</gene>
<dbReference type="Gene3D" id="3.20.20.80">
    <property type="entry name" value="Glycosidases"/>
    <property type="match status" value="1"/>
</dbReference>